<evidence type="ECO:0000256" key="2">
    <source>
        <dbReference type="ARBA" id="ARBA00015316"/>
    </source>
</evidence>
<comment type="similarity">
    <text evidence="1 5">Belongs to the CGI121/TPRKB family.</text>
</comment>
<accession>A0A9P4J3J2</accession>
<organism evidence="6 7">
    <name type="scientific">Myriangium duriaei CBS 260.36</name>
    <dbReference type="NCBI Taxonomy" id="1168546"/>
    <lineage>
        <taxon>Eukaryota</taxon>
        <taxon>Fungi</taxon>
        <taxon>Dikarya</taxon>
        <taxon>Ascomycota</taxon>
        <taxon>Pezizomycotina</taxon>
        <taxon>Dothideomycetes</taxon>
        <taxon>Dothideomycetidae</taxon>
        <taxon>Myriangiales</taxon>
        <taxon>Myriangiaceae</taxon>
        <taxon>Myriangium</taxon>
    </lineage>
</organism>
<dbReference type="AlphaFoldDB" id="A0A9P4J3J2"/>
<dbReference type="EMBL" id="ML996084">
    <property type="protein sequence ID" value="KAF2153861.1"/>
    <property type="molecule type" value="Genomic_DNA"/>
</dbReference>
<comment type="function">
    <text evidence="4">Component of the EKC/KEOPS complex that is required for the formation of a threonylcarbamoyl group on adenosine at position 37 (t(6)A37) in tRNAs that read codons beginning with adenine. The complex is probably involved in the transfer of the threonylcarbamoyl moiety of threonylcarbamoyl-AMP (TC-AMP) to the N6 group of A37. CGI121 acts as an allosteric effector that regulates the t(6)A activity of the complex. The EKC/KEOPS complex also promotes both telomere uncapping and telomere elongation. The complex is required for efficient recruitment of transcriptional coactivators. CGI121 is not required for tRNA modification.</text>
</comment>
<evidence type="ECO:0000256" key="5">
    <source>
        <dbReference type="RuleBase" id="RU004398"/>
    </source>
</evidence>
<protein>
    <recommendedName>
        <fullName evidence="3">EKC/KEOPS complex subunit CGI121</fullName>
    </recommendedName>
    <alternativeName>
        <fullName evidence="2">EKC/KEOPS complex subunit cgi121</fullName>
    </alternativeName>
</protein>
<evidence type="ECO:0000313" key="7">
    <source>
        <dbReference type="Proteomes" id="UP000799439"/>
    </source>
</evidence>
<dbReference type="SUPFAM" id="SSF143870">
    <property type="entry name" value="PF0523-like"/>
    <property type="match status" value="1"/>
</dbReference>
<evidence type="ECO:0000256" key="1">
    <source>
        <dbReference type="ARBA" id="ARBA00005546"/>
    </source>
</evidence>
<evidence type="ECO:0000313" key="6">
    <source>
        <dbReference type="EMBL" id="KAF2153861.1"/>
    </source>
</evidence>
<evidence type="ECO:0000256" key="3">
    <source>
        <dbReference type="ARBA" id="ARBA00016009"/>
    </source>
</evidence>
<sequence length="272" mass="29694">MSTSLANVLETITLPHLEQYTIYVVLFRDVRNPECLTPTGDQFDYAFLDASMLSSRRQLLDACFVTVHDLAAERLSPWLVHSRIISAVSCFDSAQYPAASFGISPTTRDIVAVKVAMSQDVVDKTIVAEDLLRLIHGLPEPLTDSNLAQLRGHELISETNEHVVPANPLSRPSVVSAASLSTHPESGHDQLNVTNMWAADPANSPALHDQDWVLYEHDGTPTSMSLWTSGQNSPASLFNDSGYEGSSPDINDLAWHLTHHLAAASLEEPASE</sequence>
<keyword evidence="5" id="KW-0539">Nucleus</keyword>
<comment type="caution">
    <text evidence="6">The sequence shown here is derived from an EMBL/GenBank/DDBJ whole genome shotgun (WGS) entry which is preliminary data.</text>
</comment>
<dbReference type="Proteomes" id="UP000799439">
    <property type="component" value="Unassembled WGS sequence"/>
</dbReference>
<evidence type="ECO:0000256" key="4">
    <source>
        <dbReference type="ARBA" id="ARBA00025043"/>
    </source>
</evidence>
<keyword evidence="7" id="KW-1185">Reference proteome</keyword>
<dbReference type="InterPro" id="IPR013926">
    <property type="entry name" value="CGI121/TPRKB"/>
</dbReference>
<dbReference type="OrthoDB" id="329139at2759"/>
<proteinExistence type="inferred from homology"/>
<name>A0A9P4J3J2_9PEZI</name>
<dbReference type="Gene3D" id="3.30.2380.10">
    <property type="entry name" value="CGI121/TPRKB"/>
    <property type="match status" value="1"/>
</dbReference>
<gene>
    <name evidence="6" type="ORF">K461DRAFT_117429</name>
</gene>
<reference evidence="6" key="1">
    <citation type="journal article" date="2020" name="Stud. Mycol.">
        <title>101 Dothideomycetes genomes: a test case for predicting lifestyles and emergence of pathogens.</title>
        <authorList>
            <person name="Haridas S."/>
            <person name="Albert R."/>
            <person name="Binder M."/>
            <person name="Bloem J."/>
            <person name="Labutti K."/>
            <person name="Salamov A."/>
            <person name="Andreopoulos B."/>
            <person name="Baker S."/>
            <person name="Barry K."/>
            <person name="Bills G."/>
            <person name="Bluhm B."/>
            <person name="Cannon C."/>
            <person name="Castanera R."/>
            <person name="Culley D."/>
            <person name="Daum C."/>
            <person name="Ezra D."/>
            <person name="Gonzalez J."/>
            <person name="Henrissat B."/>
            <person name="Kuo A."/>
            <person name="Liang C."/>
            <person name="Lipzen A."/>
            <person name="Lutzoni F."/>
            <person name="Magnuson J."/>
            <person name="Mondo S."/>
            <person name="Nolan M."/>
            <person name="Ohm R."/>
            <person name="Pangilinan J."/>
            <person name="Park H.-J."/>
            <person name="Ramirez L."/>
            <person name="Alfaro M."/>
            <person name="Sun H."/>
            <person name="Tritt A."/>
            <person name="Yoshinaga Y."/>
            <person name="Zwiers L.-H."/>
            <person name="Turgeon B."/>
            <person name="Goodwin S."/>
            <person name="Spatafora J."/>
            <person name="Crous P."/>
            <person name="Grigoriev I."/>
        </authorList>
    </citation>
    <scope>NUCLEOTIDE SEQUENCE</scope>
    <source>
        <strain evidence="6">CBS 260.36</strain>
    </source>
</reference>
<dbReference type="InterPro" id="IPR036504">
    <property type="entry name" value="CGI121/TPRKB_sf"/>
</dbReference>
<dbReference type="Pfam" id="PF08617">
    <property type="entry name" value="CGI-121"/>
    <property type="match status" value="1"/>
</dbReference>